<feature type="transmembrane region" description="Helical" evidence="6">
    <location>
        <begin position="193"/>
        <end position="214"/>
    </location>
</feature>
<dbReference type="AlphaFoldDB" id="A0A918JQ94"/>
<dbReference type="Proteomes" id="UP000631300">
    <property type="component" value="Unassembled WGS sequence"/>
</dbReference>
<accession>A0A918JQ94</accession>
<sequence length="215" mass="22748">MPPLELLFGFSLSALLLSLSPGPSNLYIMACTMETGRASGVAAAGAMALGSLIYTILVALGLASVIAVSPVLFIAIKLFGAGYLLYLGLSAFRQASVSASNEATKTTGNVFWQSLVVELTNPKTALFFVAFLPQFTSAQAGDLVWQLMALGGIYAVIAFCSDLGVVFLSSQLATSVRKKANDQQRWMGYQKQLAALILFGLGLYILVTEALALMM</sequence>
<feature type="transmembrane region" description="Helical" evidence="6">
    <location>
        <begin position="40"/>
        <end position="60"/>
    </location>
</feature>
<gene>
    <name evidence="7" type="ORF">GCM10007391_28180</name>
</gene>
<keyword evidence="5 6" id="KW-0472">Membrane</keyword>
<evidence type="ECO:0000313" key="7">
    <source>
        <dbReference type="EMBL" id="GGW92224.1"/>
    </source>
</evidence>
<evidence type="ECO:0000256" key="1">
    <source>
        <dbReference type="ARBA" id="ARBA00004651"/>
    </source>
</evidence>
<proteinExistence type="predicted"/>
<dbReference type="GO" id="GO:0005886">
    <property type="term" value="C:plasma membrane"/>
    <property type="evidence" value="ECO:0007669"/>
    <property type="project" value="UniProtKB-SubCell"/>
</dbReference>
<evidence type="ECO:0000256" key="5">
    <source>
        <dbReference type="ARBA" id="ARBA00023136"/>
    </source>
</evidence>
<name>A0A918JQ94_9ALTE</name>
<keyword evidence="8" id="KW-1185">Reference proteome</keyword>
<evidence type="ECO:0000313" key="8">
    <source>
        <dbReference type="Proteomes" id="UP000631300"/>
    </source>
</evidence>
<comment type="subcellular location">
    <subcellularLocation>
        <location evidence="1">Cell membrane</location>
        <topology evidence="1">Multi-pass membrane protein</topology>
    </subcellularLocation>
</comment>
<reference evidence="7" key="1">
    <citation type="journal article" date="2014" name="Int. J. Syst. Evol. Microbiol.">
        <title>Complete genome sequence of Corynebacterium casei LMG S-19264T (=DSM 44701T), isolated from a smear-ripened cheese.</title>
        <authorList>
            <consortium name="US DOE Joint Genome Institute (JGI-PGF)"/>
            <person name="Walter F."/>
            <person name="Albersmeier A."/>
            <person name="Kalinowski J."/>
            <person name="Ruckert C."/>
        </authorList>
    </citation>
    <scope>NUCLEOTIDE SEQUENCE</scope>
    <source>
        <strain evidence="7">KCTC 22164</strain>
    </source>
</reference>
<comment type="caution">
    <text evidence="7">The sequence shown here is derived from an EMBL/GenBank/DDBJ whole genome shotgun (WGS) entry which is preliminary data.</text>
</comment>
<evidence type="ECO:0000256" key="6">
    <source>
        <dbReference type="SAM" id="Phobius"/>
    </source>
</evidence>
<protein>
    <submittedName>
        <fullName evidence="7">Amino acid transporter</fullName>
    </submittedName>
</protein>
<keyword evidence="3 6" id="KW-0812">Transmembrane</keyword>
<feature type="transmembrane region" description="Helical" evidence="6">
    <location>
        <begin position="110"/>
        <end position="132"/>
    </location>
</feature>
<dbReference type="PANTHER" id="PTHR30086:SF20">
    <property type="entry name" value="ARGININE EXPORTER PROTEIN ARGO-RELATED"/>
    <property type="match status" value="1"/>
</dbReference>
<dbReference type="PANTHER" id="PTHR30086">
    <property type="entry name" value="ARGININE EXPORTER PROTEIN ARGO"/>
    <property type="match status" value="1"/>
</dbReference>
<evidence type="ECO:0000256" key="4">
    <source>
        <dbReference type="ARBA" id="ARBA00022989"/>
    </source>
</evidence>
<evidence type="ECO:0000256" key="3">
    <source>
        <dbReference type="ARBA" id="ARBA00022692"/>
    </source>
</evidence>
<keyword evidence="2" id="KW-1003">Cell membrane</keyword>
<feature type="transmembrane region" description="Helical" evidence="6">
    <location>
        <begin position="6"/>
        <end position="28"/>
    </location>
</feature>
<feature type="transmembrane region" description="Helical" evidence="6">
    <location>
        <begin position="66"/>
        <end position="89"/>
    </location>
</feature>
<evidence type="ECO:0000256" key="2">
    <source>
        <dbReference type="ARBA" id="ARBA00022475"/>
    </source>
</evidence>
<organism evidence="7 8">
    <name type="scientific">Alteromonas halophila</name>
    <dbReference type="NCBI Taxonomy" id="516698"/>
    <lineage>
        <taxon>Bacteria</taxon>
        <taxon>Pseudomonadati</taxon>
        <taxon>Pseudomonadota</taxon>
        <taxon>Gammaproteobacteria</taxon>
        <taxon>Alteromonadales</taxon>
        <taxon>Alteromonadaceae</taxon>
        <taxon>Alteromonas/Salinimonas group</taxon>
        <taxon>Alteromonas</taxon>
    </lineage>
</organism>
<keyword evidence="4 6" id="KW-1133">Transmembrane helix</keyword>
<feature type="transmembrane region" description="Helical" evidence="6">
    <location>
        <begin position="144"/>
        <end position="172"/>
    </location>
</feature>
<dbReference type="EMBL" id="BMXP01000008">
    <property type="protein sequence ID" value="GGW92224.1"/>
    <property type="molecule type" value="Genomic_DNA"/>
</dbReference>
<dbReference type="PIRSF" id="PIRSF006324">
    <property type="entry name" value="LeuE"/>
    <property type="match status" value="1"/>
</dbReference>
<dbReference type="RefSeq" id="WP_189407539.1">
    <property type="nucleotide sequence ID" value="NZ_BMXP01000008.1"/>
</dbReference>
<dbReference type="InterPro" id="IPR001123">
    <property type="entry name" value="LeuE-type"/>
</dbReference>
<dbReference type="GO" id="GO:0015171">
    <property type="term" value="F:amino acid transmembrane transporter activity"/>
    <property type="evidence" value="ECO:0007669"/>
    <property type="project" value="TreeGrafter"/>
</dbReference>
<reference evidence="7" key="2">
    <citation type="submission" date="2020-09" db="EMBL/GenBank/DDBJ databases">
        <authorList>
            <person name="Sun Q."/>
            <person name="Kim S."/>
        </authorList>
    </citation>
    <scope>NUCLEOTIDE SEQUENCE</scope>
    <source>
        <strain evidence="7">KCTC 22164</strain>
    </source>
</reference>
<dbReference type="Pfam" id="PF01810">
    <property type="entry name" value="LysE"/>
    <property type="match status" value="1"/>
</dbReference>